<dbReference type="PANTHER" id="PTHR38784">
    <property type="entry name" value="SUCROSE PHOSPHORYLASE"/>
    <property type="match status" value="1"/>
</dbReference>
<protein>
    <recommendedName>
        <fullName evidence="3">YaeQ protein</fullName>
    </recommendedName>
</protein>
<organism evidence="1 2">
    <name type="scientific">Granulosicoccus antarcticus IMCC3135</name>
    <dbReference type="NCBI Taxonomy" id="1192854"/>
    <lineage>
        <taxon>Bacteria</taxon>
        <taxon>Pseudomonadati</taxon>
        <taxon>Pseudomonadota</taxon>
        <taxon>Gammaproteobacteria</taxon>
        <taxon>Chromatiales</taxon>
        <taxon>Granulosicoccaceae</taxon>
        <taxon>Granulosicoccus</taxon>
    </lineage>
</organism>
<dbReference type="InterPro" id="IPR038590">
    <property type="entry name" value="YaeQ_sf"/>
</dbReference>
<dbReference type="Pfam" id="PF07152">
    <property type="entry name" value="YaeQ"/>
    <property type="match status" value="1"/>
</dbReference>
<gene>
    <name evidence="1" type="ORF">IMCC3135_18510</name>
</gene>
<evidence type="ECO:0000313" key="2">
    <source>
        <dbReference type="Proteomes" id="UP000250079"/>
    </source>
</evidence>
<accession>A0A2Z2NUU6</accession>
<name>A0A2Z2NUU6_9GAMM</name>
<dbReference type="Gene3D" id="3.10.640.10">
    <property type="entry name" value="Restriction endonuclease-like alpha-beta roll domain"/>
    <property type="match status" value="1"/>
</dbReference>
<dbReference type="PANTHER" id="PTHR38784:SF1">
    <property type="entry name" value="SUCROSE PHOSPHORYLASE"/>
    <property type="match status" value="1"/>
</dbReference>
<dbReference type="AlphaFoldDB" id="A0A2Z2NUU6"/>
<sequence length="175" mass="20034">MAIGATINKVSLNIADMDRHYYQQHDLTLAVHPSENDFRFIVRIIAFALNAHERLVFTKGLGAEDEPELWLKSLSGGIELWVDFGQVDEKRIRRACGRSEQVIIYTYQDRKSTVWWEQYREKLARHKNLVVCHIQAEGAEALVNRNMQLQCTIDDGALYLSDDSSNISIVVTPLS</sequence>
<dbReference type="SMART" id="SM01322">
    <property type="entry name" value="YaeQ"/>
    <property type="match status" value="1"/>
</dbReference>
<dbReference type="PIRSF" id="PIRSF011484">
    <property type="entry name" value="YaeQ"/>
    <property type="match status" value="1"/>
</dbReference>
<dbReference type="OrthoDB" id="5293309at2"/>
<dbReference type="InterPro" id="IPR009822">
    <property type="entry name" value="YaeQ"/>
</dbReference>
<reference evidence="1 2" key="1">
    <citation type="submission" date="2016-12" db="EMBL/GenBank/DDBJ databases">
        <authorList>
            <person name="Song W.-J."/>
            <person name="Kurnit D.M."/>
        </authorList>
    </citation>
    <scope>NUCLEOTIDE SEQUENCE [LARGE SCALE GENOMIC DNA]</scope>
    <source>
        <strain evidence="1 2">IMCC3135</strain>
    </source>
</reference>
<dbReference type="KEGG" id="gai:IMCC3135_18510"/>
<dbReference type="SUPFAM" id="SSF52980">
    <property type="entry name" value="Restriction endonuclease-like"/>
    <property type="match status" value="1"/>
</dbReference>
<dbReference type="RefSeq" id="WP_088918916.1">
    <property type="nucleotide sequence ID" value="NZ_CP018632.1"/>
</dbReference>
<evidence type="ECO:0008006" key="3">
    <source>
        <dbReference type="Google" id="ProtNLM"/>
    </source>
</evidence>
<evidence type="ECO:0000313" key="1">
    <source>
        <dbReference type="EMBL" id="ASJ73781.1"/>
    </source>
</evidence>
<dbReference type="Proteomes" id="UP000250079">
    <property type="component" value="Chromosome"/>
</dbReference>
<dbReference type="InterPro" id="IPR011335">
    <property type="entry name" value="Restrct_endonuc-II-like"/>
</dbReference>
<dbReference type="CDD" id="cd22368">
    <property type="entry name" value="YaeQ-like"/>
    <property type="match status" value="1"/>
</dbReference>
<keyword evidence="2" id="KW-1185">Reference proteome</keyword>
<dbReference type="EMBL" id="CP018632">
    <property type="protein sequence ID" value="ASJ73781.1"/>
    <property type="molecule type" value="Genomic_DNA"/>
</dbReference>
<proteinExistence type="predicted"/>